<dbReference type="RefSeq" id="WP_066128677.1">
    <property type="nucleotide sequence ID" value="NZ_KQ959857.1"/>
</dbReference>
<organism evidence="10 11">
    <name type="scientific">Gemelliphila asaccharolytica</name>
    <dbReference type="NCBI Taxonomy" id="502393"/>
    <lineage>
        <taxon>Bacteria</taxon>
        <taxon>Bacillati</taxon>
        <taxon>Bacillota</taxon>
        <taxon>Bacilli</taxon>
        <taxon>Bacillales</taxon>
        <taxon>Gemellaceae</taxon>
        <taxon>Gemelliphila</taxon>
    </lineage>
</organism>
<keyword evidence="11" id="KW-1185">Reference proteome</keyword>
<feature type="transmembrane region" description="Helical" evidence="9">
    <location>
        <begin position="40"/>
        <end position="62"/>
    </location>
</feature>
<proteinExistence type="inferred from homology"/>
<dbReference type="EMBL" id="LSDB01000004">
    <property type="protein sequence ID" value="KXB58851.1"/>
    <property type="molecule type" value="Genomic_DNA"/>
</dbReference>
<dbReference type="Proteomes" id="UP000070467">
    <property type="component" value="Unassembled WGS sequence"/>
</dbReference>
<feature type="transmembrane region" description="Helical" evidence="9">
    <location>
        <begin position="432"/>
        <end position="454"/>
    </location>
</feature>
<keyword evidence="5 9" id="KW-0812">Transmembrane</keyword>
<name>A0ABR5TN75_9BACL</name>
<dbReference type="Gene3D" id="1.20.1740.10">
    <property type="entry name" value="Amino acid/polyamine transporter I"/>
    <property type="match status" value="1"/>
</dbReference>
<feature type="transmembrane region" description="Helical" evidence="9">
    <location>
        <begin position="12"/>
        <end position="34"/>
    </location>
</feature>
<evidence type="ECO:0000256" key="9">
    <source>
        <dbReference type="RuleBase" id="RU362122"/>
    </source>
</evidence>
<feature type="transmembrane region" description="Helical" evidence="9">
    <location>
        <begin position="336"/>
        <end position="356"/>
    </location>
</feature>
<feature type="transmembrane region" description="Helical" evidence="9">
    <location>
        <begin position="236"/>
        <end position="258"/>
    </location>
</feature>
<feature type="transmembrane region" description="Helical" evidence="9">
    <location>
        <begin position="362"/>
        <end position="380"/>
    </location>
</feature>
<feature type="transmembrane region" description="Helical" evidence="9">
    <location>
        <begin position="119"/>
        <end position="138"/>
    </location>
</feature>
<gene>
    <name evidence="10" type="ORF">HMPREF1871_00164</name>
</gene>
<keyword evidence="7 9" id="KW-1133">Transmembrane helix</keyword>
<dbReference type="PANTHER" id="PTHR30588">
    <property type="entry name" value="BRANCHED-CHAIN AMINO ACID TRANSPORT SYSTEM 2 CARRIER PROTEIN"/>
    <property type="match status" value="1"/>
</dbReference>
<feature type="transmembrane region" description="Helical" evidence="9">
    <location>
        <begin position="389"/>
        <end position="412"/>
    </location>
</feature>
<reference evidence="10 11" key="1">
    <citation type="submission" date="2016-01" db="EMBL/GenBank/DDBJ databases">
        <authorList>
            <person name="Mitreva M."/>
            <person name="Pepin K.H."/>
            <person name="Mihindukulasuriya K.A."/>
            <person name="Fulton R."/>
            <person name="Fronick C."/>
            <person name="O'Laughlin M."/>
            <person name="Miner T."/>
            <person name="Herter B."/>
            <person name="Rosa B.A."/>
            <person name="Cordes M."/>
            <person name="Tomlinson C."/>
            <person name="Wollam A."/>
            <person name="Palsikar V.B."/>
            <person name="Mardis E.R."/>
            <person name="Wilson R.K."/>
        </authorList>
    </citation>
    <scope>NUCLEOTIDE SEQUENCE [LARGE SCALE GENOMIC DNA]</scope>
    <source>
        <strain evidence="10 11">KA00071</strain>
    </source>
</reference>
<keyword evidence="3 9" id="KW-0813">Transport</keyword>
<keyword evidence="4" id="KW-1003">Cell membrane</keyword>
<dbReference type="NCBIfam" id="TIGR00796">
    <property type="entry name" value="livcs"/>
    <property type="match status" value="1"/>
</dbReference>
<dbReference type="InterPro" id="IPR004685">
    <property type="entry name" value="Brnchd-chn_aa_trnsp_Livcs"/>
</dbReference>
<comment type="subcellular location">
    <subcellularLocation>
        <location evidence="1 9">Cell membrane</location>
        <topology evidence="1 9">Multi-pass membrane protein</topology>
    </subcellularLocation>
</comment>
<feature type="transmembrane region" description="Helical" evidence="9">
    <location>
        <begin position="206"/>
        <end position="224"/>
    </location>
</feature>
<evidence type="ECO:0000256" key="5">
    <source>
        <dbReference type="ARBA" id="ARBA00022692"/>
    </source>
</evidence>
<comment type="caution">
    <text evidence="10">The sequence shown here is derived from an EMBL/GenBank/DDBJ whole genome shotgun (WGS) entry which is preliminary data.</text>
</comment>
<evidence type="ECO:0000256" key="8">
    <source>
        <dbReference type="ARBA" id="ARBA00023136"/>
    </source>
</evidence>
<evidence type="ECO:0000313" key="10">
    <source>
        <dbReference type="EMBL" id="KXB58851.1"/>
    </source>
</evidence>
<evidence type="ECO:0000256" key="3">
    <source>
        <dbReference type="ARBA" id="ARBA00022448"/>
    </source>
</evidence>
<comment type="function">
    <text evidence="9">Component of the transport system for branched-chain amino acids.</text>
</comment>
<evidence type="ECO:0000256" key="6">
    <source>
        <dbReference type="ARBA" id="ARBA00022970"/>
    </source>
</evidence>
<evidence type="ECO:0000256" key="4">
    <source>
        <dbReference type="ARBA" id="ARBA00022475"/>
    </source>
</evidence>
<dbReference type="Pfam" id="PF05525">
    <property type="entry name" value="Branch_AA_trans"/>
    <property type="match status" value="1"/>
</dbReference>
<comment type="similarity">
    <text evidence="2 9">Belongs to the branched chain amino acid transporter family.</text>
</comment>
<feature type="transmembrane region" description="Helical" evidence="9">
    <location>
        <begin position="299"/>
        <end position="324"/>
    </location>
</feature>
<dbReference type="PANTHER" id="PTHR30588:SF0">
    <property type="entry name" value="BRANCHED-CHAIN AMINO ACID PERMEASE BRNQ"/>
    <property type="match status" value="1"/>
</dbReference>
<protein>
    <recommendedName>
        <fullName evidence="9">Branched-chain amino acid transport system carrier protein</fullName>
    </recommendedName>
</protein>
<feature type="transmembrane region" description="Helical" evidence="9">
    <location>
        <begin position="82"/>
        <end position="99"/>
    </location>
</feature>
<evidence type="ECO:0000256" key="1">
    <source>
        <dbReference type="ARBA" id="ARBA00004651"/>
    </source>
</evidence>
<keyword evidence="6 9" id="KW-0029">Amino-acid transport</keyword>
<evidence type="ECO:0000313" key="11">
    <source>
        <dbReference type="Proteomes" id="UP000070467"/>
    </source>
</evidence>
<keyword evidence="8 9" id="KW-0472">Membrane</keyword>
<evidence type="ECO:0000256" key="2">
    <source>
        <dbReference type="ARBA" id="ARBA00008540"/>
    </source>
</evidence>
<evidence type="ECO:0000256" key="7">
    <source>
        <dbReference type="ARBA" id="ARBA00022989"/>
    </source>
</evidence>
<accession>A0ABR5TN75</accession>
<sequence>MSKVFKNSYVTIGLMLFALFFGAGNLIFPAFLGAYSGSNVWLSVLGFCVTGVTLPLLGVVAVSYSGATDVSDFAGRVSKKFGVVYAVALYLSIGVLFAIPRTGATSYEVGVEPIFGSSLLVKVIYAVVFFGLTYFLAMNPSKIADRVGKYLTPLLILVLVVLVVASFFKATPGYGEPLNAAKDAANAFSGGPLVAGLLQGYGTMDTLASLAFAIIVINAAKFYGSKSEKEVASVTLKSGVISVVLLALVYIFVARIGAISQNLFELNDKGLLTHAGKAVSGGTILSVTSHYFIGNVGQVVLALVIFLACLTTSTGLVTACSEYFQRLVPKVSHKVWATIFTLGSTALYFNGLTVIINWSVPVLYLLYPLTIALVFITFLAKTFGDRKEVYLTTTVFTFVPALYDSVSTFAAMTKWFEVPKSLVHFFTKVVPLGSYSMGWVPFAVLGFLVGFVYVKVFKKESSKQLVSASN</sequence>
<feature type="transmembrane region" description="Helical" evidence="9">
    <location>
        <begin position="150"/>
        <end position="168"/>
    </location>
</feature>